<dbReference type="InterPro" id="IPR041677">
    <property type="entry name" value="DNA2/NAM7_AAA_11"/>
</dbReference>
<dbReference type="EMBL" id="MU853824">
    <property type="protein sequence ID" value="KAK3938674.1"/>
    <property type="molecule type" value="Genomic_DNA"/>
</dbReference>
<evidence type="ECO:0000313" key="6">
    <source>
        <dbReference type="Proteomes" id="UP001303473"/>
    </source>
</evidence>
<feature type="domain" description="DNA2/NAM7 helicase helicase" evidence="3">
    <location>
        <begin position="227"/>
        <end position="492"/>
    </location>
</feature>
<dbReference type="GO" id="GO:0004386">
    <property type="term" value="F:helicase activity"/>
    <property type="evidence" value="ECO:0007669"/>
    <property type="project" value="InterPro"/>
</dbReference>
<evidence type="ECO:0000256" key="2">
    <source>
        <dbReference type="SAM" id="MobiDB-lite"/>
    </source>
</evidence>
<gene>
    <name evidence="5" type="ORF">QBC46DRAFT_317264</name>
</gene>
<keyword evidence="1" id="KW-0547">Nucleotide-binding</keyword>
<evidence type="ECO:0000259" key="4">
    <source>
        <dbReference type="Pfam" id="PF13087"/>
    </source>
</evidence>
<proteinExistence type="predicted"/>
<dbReference type="InterPro" id="IPR045055">
    <property type="entry name" value="DNA2/NAM7-like"/>
</dbReference>
<organism evidence="5 6">
    <name type="scientific">Diplogelasinospora grovesii</name>
    <dbReference type="NCBI Taxonomy" id="303347"/>
    <lineage>
        <taxon>Eukaryota</taxon>
        <taxon>Fungi</taxon>
        <taxon>Dikarya</taxon>
        <taxon>Ascomycota</taxon>
        <taxon>Pezizomycotina</taxon>
        <taxon>Sordariomycetes</taxon>
        <taxon>Sordariomycetidae</taxon>
        <taxon>Sordariales</taxon>
        <taxon>Diplogelasinosporaceae</taxon>
        <taxon>Diplogelasinospora</taxon>
    </lineage>
</organism>
<keyword evidence="1" id="KW-0347">Helicase</keyword>
<dbReference type="InterPro" id="IPR027417">
    <property type="entry name" value="P-loop_NTPase"/>
</dbReference>
<name>A0AAN6S307_9PEZI</name>
<keyword evidence="5" id="KW-0378">Hydrolase</keyword>
<dbReference type="SUPFAM" id="SSF52540">
    <property type="entry name" value="P-loop containing nucleoside triphosphate hydrolases"/>
    <property type="match status" value="1"/>
</dbReference>
<dbReference type="Proteomes" id="UP001303473">
    <property type="component" value="Unassembled WGS sequence"/>
</dbReference>
<dbReference type="Gene3D" id="3.40.50.300">
    <property type="entry name" value="P-loop containing nucleotide triphosphate hydrolases"/>
    <property type="match status" value="2"/>
</dbReference>
<sequence length="827" mass="93914">MKPLYSFRDTADFIDRHKTGTELDFKAQALEIDDLNKQSIEFKAWPLLQLRKTKKRSEWLFLVHPGNAEERRGLPQEGGLSKVRIVYDDGNYSQSWDAFRVDNPVPSLGIRIPGAENLAAFTNSLDCDANLCAPFGSIILDDSNAVKVNFYLIASESTMNAELSALDRLTGQYWGASDRQLQAFEYFVLLKNPAFTVNLHKRIPHLKDVLVNPLSVSPQLLARYMRLNAQQKLAYKHGFTDIPCGICILPGGPGAGKTHFNLFTIAMAQSKPLPKLATKNKDQIPNESVKVLFMVDMNSPVDDVANRMVRLYDDLGMNKRVIRMKGWGYEIKSSDRVNAAEDAAIGEDLQVDFSHQFLRVAKVFVGQAPETRNCKAMGLDEAAWQHYDNHQSNYTGITEYLNEQLWEEDQVIPWKFRCMVFALYRDTLADADFIATTPVAASTLFRGMFKPDLVYFDEAPHARELSNLIAIANFDPMAWIFCGDYRQTQPHVSTDKAMGEDGPVNIHSAQMQVSMMKRAEVAHAIKYELLINHRAFGGLQELASTLWYSRRMVSGNLDKAPTSLTYIRNYLGQFMGGRTCTVPRVLIHLKGCGPEVSAGNKSAWNPTHAKWVMKRVRELLFAKEFTHAERDEPGTILIISPYKKAFEEYKEAIKGLPQDCRHRVEARTVDVVQGHEADFVFLDLVKTRSTEFLDNGNRLCVAVTRARLGEVIMMHPEMVRSYTFRKKSENLRRIWEKCNQDGQAAMVDPEDEYNMEQVADKFADDMSRLQLRDLKSEDETDGSTDKTRTEEEGQTINEKSEAAFAQNVNMVCKNEQKKQAIIDWLMG</sequence>
<dbReference type="InterPro" id="IPR041679">
    <property type="entry name" value="DNA2/NAM7-like_C"/>
</dbReference>
<dbReference type="Pfam" id="PF13086">
    <property type="entry name" value="AAA_11"/>
    <property type="match status" value="1"/>
</dbReference>
<dbReference type="GO" id="GO:0016787">
    <property type="term" value="F:hydrolase activity"/>
    <property type="evidence" value="ECO:0007669"/>
    <property type="project" value="UniProtKB-KW"/>
</dbReference>
<keyword evidence="1" id="KW-0067">ATP-binding</keyword>
<dbReference type="CDD" id="cd18808">
    <property type="entry name" value="SF1_C_Upf1"/>
    <property type="match status" value="1"/>
</dbReference>
<comment type="caution">
    <text evidence="5">The sequence shown here is derived from an EMBL/GenBank/DDBJ whole genome shotgun (WGS) entry which is preliminary data.</text>
</comment>
<dbReference type="PANTHER" id="PTHR10887:SF495">
    <property type="entry name" value="HELICASE SENATAXIN ISOFORM X1-RELATED"/>
    <property type="match status" value="1"/>
</dbReference>
<protein>
    <submittedName>
        <fullName evidence="5">P-loop containing nucleoside triphosphate hydrolase protein</fullName>
    </submittedName>
</protein>
<dbReference type="Pfam" id="PF13087">
    <property type="entry name" value="AAA_12"/>
    <property type="match status" value="1"/>
</dbReference>
<feature type="compositionally biased region" description="Basic and acidic residues" evidence="2">
    <location>
        <begin position="771"/>
        <end position="791"/>
    </location>
</feature>
<accession>A0AAN6S307</accession>
<dbReference type="AlphaFoldDB" id="A0AAN6S307"/>
<dbReference type="InterPro" id="IPR047187">
    <property type="entry name" value="SF1_C_Upf1"/>
</dbReference>
<reference evidence="6" key="1">
    <citation type="journal article" date="2023" name="Mol. Phylogenet. Evol.">
        <title>Genome-scale phylogeny and comparative genomics of the fungal order Sordariales.</title>
        <authorList>
            <person name="Hensen N."/>
            <person name="Bonometti L."/>
            <person name="Westerberg I."/>
            <person name="Brannstrom I.O."/>
            <person name="Guillou S."/>
            <person name="Cros-Aarteil S."/>
            <person name="Calhoun S."/>
            <person name="Haridas S."/>
            <person name="Kuo A."/>
            <person name="Mondo S."/>
            <person name="Pangilinan J."/>
            <person name="Riley R."/>
            <person name="LaButti K."/>
            <person name="Andreopoulos B."/>
            <person name="Lipzen A."/>
            <person name="Chen C."/>
            <person name="Yan M."/>
            <person name="Daum C."/>
            <person name="Ng V."/>
            <person name="Clum A."/>
            <person name="Steindorff A."/>
            <person name="Ohm R.A."/>
            <person name="Martin F."/>
            <person name="Silar P."/>
            <person name="Natvig D.O."/>
            <person name="Lalanne C."/>
            <person name="Gautier V."/>
            <person name="Ament-Velasquez S.L."/>
            <person name="Kruys A."/>
            <person name="Hutchinson M.I."/>
            <person name="Powell A.J."/>
            <person name="Barry K."/>
            <person name="Miller A.N."/>
            <person name="Grigoriev I.V."/>
            <person name="Debuchy R."/>
            <person name="Gladieux P."/>
            <person name="Hiltunen Thoren M."/>
            <person name="Johannesson H."/>
        </authorList>
    </citation>
    <scope>NUCLEOTIDE SEQUENCE [LARGE SCALE GENOMIC DNA]</scope>
    <source>
        <strain evidence="6">CBS 340.73</strain>
    </source>
</reference>
<evidence type="ECO:0000256" key="1">
    <source>
        <dbReference type="ARBA" id="ARBA00022806"/>
    </source>
</evidence>
<feature type="domain" description="DNA2/NAM7 helicase-like C-terminal" evidence="4">
    <location>
        <begin position="511"/>
        <end position="713"/>
    </location>
</feature>
<dbReference type="PANTHER" id="PTHR10887">
    <property type="entry name" value="DNA2/NAM7 HELICASE FAMILY"/>
    <property type="match status" value="1"/>
</dbReference>
<evidence type="ECO:0000259" key="3">
    <source>
        <dbReference type="Pfam" id="PF13086"/>
    </source>
</evidence>
<keyword evidence="6" id="KW-1185">Reference proteome</keyword>
<feature type="region of interest" description="Disordered" evidence="2">
    <location>
        <begin position="771"/>
        <end position="798"/>
    </location>
</feature>
<evidence type="ECO:0000313" key="5">
    <source>
        <dbReference type="EMBL" id="KAK3938674.1"/>
    </source>
</evidence>